<accession>A0ABT0IUZ8</accession>
<dbReference type="InterPro" id="IPR010982">
    <property type="entry name" value="Lambda_DNA-bd_dom_sf"/>
</dbReference>
<evidence type="ECO:0000313" key="2">
    <source>
        <dbReference type="Proteomes" id="UP001202827"/>
    </source>
</evidence>
<protein>
    <submittedName>
        <fullName evidence="1">Addiction module antidote protein</fullName>
    </submittedName>
</protein>
<dbReference type="PANTHER" id="PTHR40275:SF1">
    <property type="entry name" value="SSL7038 PROTEIN"/>
    <property type="match status" value="1"/>
</dbReference>
<name>A0ABT0IUZ8_9HYPH</name>
<dbReference type="InterPro" id="IPR014057">
    <property type="entry name" value="HI1420"/>
</dbReference>
<reference evidence="1 2" key="1">
    <citation type="submission" date="2022-04" db="EMBL/GenBank/DDBJ databases">
        <title>Rhizobium coralii sp. nov., isolated from coral Turbinaria peltata.</title>
        <authorList>
            <person name="Sun H."/>
        </authorList>
    </citation>
    <scope>NUCLEOTIDE SEQUENCE [LARGE SCALE GENOMIC DNA]</scope>
    <source>
        <strain evidence="1 2">NTR19</strain>
    </source>
</reference>
<sequence>MTVTTKKWDVAEHLDSDERVALFLEAVFEEGDPADIAAAIGEVARARGMTQIAKDAGLSRENLYRSLREDGNPEFATILKVIRAIGYDLTVVPQNAAAK</sequence>
<dbReference type="EMBL" id="JALPRY010000018">
    <property type="protein sequence ID" value="MCK8781670.1"/>
    <property type="molecule type" value="Genomic_DNA"/>
</dbReference>
<dbReference type="RefSeq" id="WP_248684107.1">
    <property type="nucleotide sequence ID" value="NZ_JALPRY010000018.1"/>
</dbReference>
<organism evidence="1 2">
    <name type="scientific">Neorhizobium turbinariae</name>
    <dbReference type="NCBI Taxonomy" id="2937795"/>
    <lineage>
        <taxon>Bacteria</taxon>
        <taxon>Pseudomonadati</taxon>
        <taxon>Pseudomonadota</taxon>
        <taxon>Alphaproteobacteria</taxon>
        <taxon>Hyphomicrobiales</taxon>
        <taxon>Rhizobiaceae</taxon>
        <taxon>Rhizobium/Agrobacterium group</taxon>
        <taxon>Neorhizobium</taxon>
    </lineage>
</organism>
<dbReference type="Pfam" id="PF21716">
    <property type="entry name" value="dnstrm_HI1420"/>
    <property type="match status" value="1"/>
</dbReference>
<dbReference type="SUPFAM" id="SSF47413">
    <property type="entry name" value="lambda repressor-like DNA-binding domains"/>
    <property type="match status" value="1"/>
</dbReference>
<evidence type="ECO:0000313" key="1">
    <source>
        <dbReference type="EMBL" id="MCK8781670.1"/>
    </source>
</evidence>
<dbReference type="NCBIfam" id="TIGR02684">
    <property type="entry name" value="dnstrm_HI1420"/>
    <property type="match status" value="1"/>
</dbReference>
<dbReference type="PANTHER" id="PTHR40275">
    <property type="entry name" value="SSL7038 PROTEIN"/>
    <property type="match status" value="1"/>
</dbReference>
<keyword evidence="2" id="KW-1185">Reference proteome</keyword>
<proteinExistence type="predicted"/>
<gene>
    <name evidence="1" type="ORF">M0654_16945</name>
</gene>
<dbReference type="Proteomes" id="UP001202827">
    <property type="component" value="Unassembled WGS sequence"/>
</dbReference>
<comment type="caution">
    <text evidence="1">The sequence shown here is derived from an EMBL/GenBank/DDBJ whole genome shotgun (WGS) entry which is preliminary data.</text>
</comment>